<dbReference type="GO" id="GO:0006207">
    <property type="term" value="P:'de novo' pyrimidine nucleobase biosynthetic process"/>
    <property type="evidence" value="ECO:0007669"/>
    <property type="project" value="InterPro"/>
</dbReference>
<dbReference type="PANTHER" id="PTHR43418:SF7">
    <property type="entry name" value="CARBAMOYL-PHOSPHATE SYNTHASE SMALL CHAIN"/>
    <property type="match status" value="1"/>
</dbReference>
<keyword evidence="5" id="KW-0547">Nucleotide-binding</keyword>
<keyword evidence="6" id="KW-0067">ATP-binding</keyword>
<evidence type="ECO:0000256" key="2">
    <source>
        <dbReference type="ARBA" id="ARBA00007800"/>
    </source>
</evidence>
<dbReference type="EC" id="6.3.5.5" evidence="3"/>
<dbReference type="HAMAP" id="MF_01209">
    <property type="entry name" value="CPSase_S_chain"/>
    <property type="match status" value="1"/>
</dbReference>
<dbReference type="PRINTS" id="PR00099">
    <property type="entry name" value="CPSGATASE"/>
</dbReference>
<dbReference type="InterPro" id="IPR002474">
    <property type="entry name" value="CarbamoylP_synth_ssu_N"/>
</dbReference>
<reference evidence="11" key="1">
    <citation type="submission" date="2020-05" db="EMBL/GenBank/DDBJ databases">
        <authorList>
            <person name="Chiriac C."/>
            <person name="Salcher M."/>
            <person name="Ghai R."/>
            <person name="Kavagutti S V."/>
        </authorList>
    </citation>
    <scope>NUCLEOTIDE SEQUENCE</scope>
</reference>
<evidence type="ECO:0000256" key="4">
    <source>
        <dbReference type="ARBA" id="ARBA00022598"/>
    </source>
</evidence>
<dbReference type="CDD" id="cd01744">
    <property type="entry name" value="GATase1_CPSase"/>
    <property type="match status" value="1"/>
</dbReference>
<dbReference type="EMBL" id="CAEZYK010000042">
    <property type="protein sequence ID" value="CAB4724090.1"/>
    <property type="molecule type" value="Genomic_DNA"/>
</dbReference>
<evidence type="ECO:0000313" key="13">
    <source>
        <dbReference type="EMBL" id="CAB5024543.1"/>
    </source>
</evidence>
<dbReference type="SMART" id="SM01097">
    <property type="entry name" value="CPSase_sm_chain"/>
    <property type="match status" value="1"/>
</dbReference>
<dbReference type="PANTHER" id="PTHR43418">
    <property type="entry name" value="MULTIFUNCTIONAL TRYPTOPHAN BIOSYNTHESIS PROTEIN-RELATED"/>
    <property type="match status" value="1"/>
</dbReference>
<evidence type="ECO:0000256" key="1">
    <source>
        <dbReference type="ARBA" id="ARBA00005077"/>
    </source>
</evidence>
<dbReference type="NCBIfam" id="NF009475">
    <property type="entry name" value="PRK12838.1"/>
    <property type="match status" value="1"/>
</dbReference>
<sequence length="364" mass="39122">MRFNDSVLVLADGEKFEGYLVGVDLDGGIVSGELVFNTALSGYQEIITDPSYSGQIITFTYPQIGNYGISSEDSESRNPFCRGIVVRDLVKNYSNWRAQTGLHEFMVENQVSGIAGIDTRRLTKHLRTVGAIPGAFGRDEALVVQAAASEPSTEGRDLVTGVTTPTPYTVGDPEAQFFVVAYDYGIKTTILRRLVAAGCRVEVVPSSTSAHDVLVRDPDGIFLSNGPGDPEAAPDAIANVQALLGERPIFGICLGHQILGLAAGAKKERLLFGHHGGNHPVRNEDTGRVEITSQNHNYAINVDSVSGAELTHVNLNDGGVEGFRLTKDNAFGIQHHPEAGPGPHDAAYLFQEFTNLMSNSTRGR</sequence>
<dbReference type="SUPFAM" id="SSF52021">
    <property type="entry name" value="Carbamoyl phosphate synthetase, small subunit N-terminal domain"/>
    <property type="match status" value="1"/>
</dbReference>
<dbReference type="GO" id="GO:0005524">
    <property type="term" value="F:ATP binding"/>
    <property type="evidence" value="ECO:0007669"/>
    <property type="project" value="UniProtKB-KW"/>
</dbReference>
<evidence type="ECO:0000256" key="9">
    <source>
        <dbReference type="ARBA" id="ARBA00048816"/>
    </source>
</evidence>
<evidence type="ECO:0000256" key="3">
    <source>
        <dbReference type="ARBA" id="ARBA00012738"/>
    </source>
</evidence>
<dbReference type="SUPFAM" id="SSF52317">
    <property type="entry name" value="Class I glutamine amidotransferase-like"/>
    <property type="match status" value="1"/>
</dbReference>
<dbReference type="InterPro" id="IPR036480">
    <property type="entry name" value="CarbP_synth_ssu_N_sf"/>
</dbReference>
<dbReference type="Gene3D" id="3.40.50.880">
    <property type="match status" value="1"/>
</dbReference>
<evidence type="ECO:0000259" key="10">
    <source>
        <dbReference type="SMART" id="SM01097"/>
    </source>
</evidence>
<name>A0A6J6RNL9_9ZZZZ</name>
<comment type="similarity">
    <text evidence="2">Belongs to the CarA family.</text>
</comment>
<dbReference type="InterPro" id="IPR029062">
    <property type="entry name" value="Class_I_gatase-like"/>
</dbReference>
<gene>
    <name evidence="11" type="ORF">UFOPK2683_00852</name>
    <name evidence="12" type="ORF">UFOPK3605_00531</name>
    <name evidence="13" type="ORF">UFOPK4121_00866</name>
</gene>
<keyword evidence="7" id="KW-0315">Glutamine amidotransferase</keyword>
<feature type="domain" description="Carbamoyl-phosphate synthase small subunit N-terminal" evidence="10">
    <location>
        <begin position="4"/>
        <end position="137"/>
    </location>
</feature>
<dbReference type="InterPro" id="IPR017926">
    <property type="entry name" value="GATASE"/>
</dbReference>
<dbReference type="NCBIfam" id="TIGR01368">
    <property type="entry name" value="CPSaseIIsmall"/>
    <property type="match status" value="1"/>
</dbReference>
<dbReference type="GO" id="GO:0004088">
    <property type="term" value="F:carbamoyl-phosphate synthase (glutamine-hydrolyzing) activity"/>
    <property type="evidence" value="ECO:0007669"/>
    <property type="project" value="UniProtKB-EC"/>
</dbReference>
<organism evidence="11">
    <name type="scientific">freshwater metagenome</name>
    <dbReference type="NCBI Taxonomy" id="449393"/>
    <lineage>
        <taxon>unclassified sequences</taxon>
        <taxon>metagenomes</taxon>
        <taxon>ecological metagenomes</taxon>
    </lineage>
</organism>
<evidence type="ECO:0000256" key="6">
    <source>
        <dbReference type="ARBA" id="ARBA00022840"/>
    </source>
</evidence>
<dbReference type="InterPro" id="IPR006274">
    <property type="entry name" value="CarbamoylP_synth_ssu"/>
</dbReference>
<dbReference type="AlphaFoldDB" id="A0A6J6RNL9"/>
<accession>A0A6J6RNL9</accession>
<dbReference type="InterPro" id="IPR035686">
    <property type="entry name" value="CPSase_GATase1"/>
</dbReference>
<protein>
    <recommendedName>
        <fullName evidence="3">carbamoyl-phosphate synthase (glutamine-hydrolyzing)</fullName>
        <ecNumber evidence="3">6.3.5.5</ecNumber>
    </recommendedName>
    <alternativeName>
        <fullName evidence="8">Arginine-specific carbamoyl phosphate synthetase, glutamine chain</fullName>
    </alternativeName>
</protein>
<dbReference type="PROSITE" id="PS51273">
    <property type="entry name" value="GATASE_TYPE_1"/>
    <property type="match status" value="1"/>
</dbReference>
<dbReference type="Pfam" id="PF00117">
    <property type="entry name" value="GATase"/>
    <property type="match status" value="1"/>
</dbReference>
<dbReference type="GO" id="GO:0006541">
    <property type="term" value="P:glutamine metabolic process"/>
    <property type="evidence" value="ECO:0007669"/>
    <property type="project" value="InterPro"/>
</dbReference>
<proteinExistence type="inferred from homology"/>
<dbReference type="EMBL" id="CAFBMM010000016">
    <property type="protein sequence ID" value="CAB4901943.1"/>
    <property type="molecule type" value="Genomic_DNA"/>
</dbReference>
<keyword evidence="4" id="KW-0436">Ligase</keyword>
<dbReference type="Gene3D" id="3.50.30.20">
    <property type="entry name" value="Carbamoyl-phosphate synthase small subunit, N-terminal domain"/>
    <property type="match status" value="1"/>
</dbReference>
<dbReference type="EMBL" id="CAFBPQ010000023">
    <property type="protein sequence ID" value="CAB5024543.1"/>
    <property type="molecule type" value="Genomic_DNA"/>
</dbReference>
<comment type="pathway">
    <text evidence="1">Amino-acid biosynthesis; L-arginine biosynthesis; carbamoyl phosphate from bicarbonate: step 1/1.</text>
</comment>
<evidence type="ECO:0000256" key="7">
    <source>
        <dbReference type="ARBA" id="ARBA00022962"/>
    </source>
</evidence>
<dbReference type="Pfam" id="PF00988">
    <property type="entry name" value="CPSase_sm_chain"/>
    <property type="match status" value="1"/>
</dbReference>
<dbReference type="InterPro" id="IPR050472">
    <property type="entry name" value="Anth_synth/Amidotransfase"/>
</dbReference>
<dbReference type="PRINTS" id="PR00097">
    <property type="entry name" value="ANTSNTHASEII"/>
</dbReference>
<evidence type="ECO:0000256" key="5">
    <source>
        <dbReference type="ARBA" id="ARBA00022741"/>
    </source>
</evidence>
<evidence type="ECO:0000313" key="12">
    <source>
        <dbReference type="EMBL" id="CAB4901943.1"/>
    </source>
</evidence>
<comment type="catalytic activity">
    <reaction evidence="9">
        <text>hydrogencarbonate + L-glutamine + 2 ATP + H2O = carbamoyl phosphate + L-glutamate + 2 ADP + phosphate + 2 H(+)</text>
        <dbReference type="Rhea" id="RHEA:18633"/>
        <dbReference type="ChEBI" id="CHEBI:15377"/>
        <dbReference type="ChEBI" id="CHEBI:15378"/>
        <dbReference type="ChEBI" id="CHEBI:17544"/>
        <dbReference type="ChEBI" id="CHEBI:29985"/>
        <dbReference type="ChEBI" id="CHEBI:30616"/>
        <dbReference type="ChEBI" id="CHEBI:43474"/>
        <dbReference type="ChEBI" id="CHEBI:58228"/>
        <dbReference type="ChEBI" id="CHEBI:58359"/>
        <dbReference type="ChEBI" id="CHEBI:456216"/>
        <dbReference type="EC" id="6.3.5.5"/>
    </reaction>
</comment>
<evidence type="ECO:0000256" key="8">
    <source>
        <dbReference type="ARBA" id="ARBA00044340"/>
    </source>
</evidence>
<dbReference type="PRINTS" id="PR00096">
    <property type="entry name" value="GATASE"/>
</dbReference>
<evidence type="ECO:0000313" key="11">
    <source>
        <dbReference type="EMBL" id="CAB4724090.1"/>
    </source>
</evidence>